<dbReference type="SUPFAM" id="SSF48452">
    <property type="entry name" value="TPR-like"/>
    <property type="match status" value="1"/>
</dbReference>
<proteinExistence type="inferred from homology"/>
<dbReference type="PROSITE" id="PS51294">
    <property type="entry name" value="HTH_MYB"/>
    <property type="match status" value="1"/>
</dbReference>
<evidence type="ECO:0000313" key="9">
    <source>
        <dbReference type="EMBL" id="KAH0866799.1"/>
    </source>
</evidence>
<evidence type="ECO:0000256" key="3">
    <source>
        <dbReference type="ARBA" id="ARBA00023015"/>
    </source>
</evidence>
<evidence type="ECO:0000256" key="1">
    <source>
        <dbReference type="ARBA" id="ARBA00004123"/>
    </source>
</evidence>
<dbReference type="InterPro" id="IPR006447">
    <property type="entry name" value="Myb_dom_plants"/>
</dbReference>
<dbReference type="InterPro" id="IPR046955">
    <property type="entry name" value="PHR1-like"/>
</dbReference>
<dbReference type="Pfam" id="PF00249">
    <property type="entry name" value="Myb_DNA-binding"/>
    <property type="match status" value="1"/>
</dbReference>
<organism evidence="9 10">
    <name type="scientific">Brassica napus</name>
    <name type="common">Rape</name>
    <dbReference type="NCBI Taxonomy" id="3708"/>
    <lineage>
        <taxon>Eukaryota</taxon>
        <taxon>Viridiplantae</taxon>
        <taxon>Streptophyta</taxon>
        <taxon>Embryophyta</taxon>
        <taxon>Tracheophyta</taxon>
        <taxon>Spermatophyta</taxon>
        <taxon>Magnoliopsida</taxon>
        <taxon>eudicotyledons</taxon>
        <taxon>Gunneridae</taxon>
        <taxon>Pentapetalae</taxon>
        <taxon>rosids</taxon>
        <taxon>malvids</taxon>
        <taxon>Brassicales</taxon>
        <taxon>Brassicaceae</taxon>
        <taxon>Brassiceae</taxon>
        <taxon>Brassica</taxon>
    </lineage>
</organism>
<evidence type="ECO:0000313" key="10">
    <source>
        <dbReference type="Proteomes" id="UP000824890"/>
    </source>
</evidence>
<dbReference type="Gene3D" id="1.10.10.60">
    <property type="entry name" value="Homeodomain-like"/>
    <property type="match status" value="1"/>
</dbReference>
<dbReference type="InterPro" id="IPR025756">
    <property type="entry name" value="Myb_CC_LHEQLE"/>
</dbReference>
<dbReference type="SUPFAM" id="SSF46689">
    <property type="entry name" value="Homeodomain-like"/>
    <property type="match status" value="1"/>
</dbReference>
<protein>
    <recommendedName>
        <fullName evidence="8">HTH myb-type domain-containing protein</fullName>
    </recommendedName>
</protein>
<evidence type="ECO:0000256" key="7">
    <source>
        <dbReference type="SAM" id="MobiDB-lite"/>
    </source>
</evidence>
<sequence>MKRFSESSQLIYVRTTMETRPFRSMSSLALTSSVPNPSVNADISFSSEHNQSMASPYHLLSANGGAVGHNIYSNDLHNHPSVASHIGSSSDTPFISEILDWDHPDLFDFPLDIPIQTNQMDDILAELDEELITDDENPLMYALLNDLFLDTSSTSAASKVQEPTMQSQIQQPQVVLHQTSPIVRTVSSNSFTSNNTAAAKGRVRWTPELHETFVEAVNQLGGMENAKPKAVLKHMKVQGLTIYHVKSHLQKYRTARHVPEPSEGWREKKLTPVEHVTSLDTKSGMYITEALRIQMEVQKQLHEQLEIQRKMQLQIEKQGKALVMMIEKQNMEFGKPEQEEEAEADSRRSKRPRKGNKLFKEQEYHDAVRHHTEAIQRNPKEPTTRPRGMQDPGIKNILTDL</sequence>
<evidence type="ECO:0000259" key="8">
    <source>
        <dbReference type="PROSITE" id="PS51294"/>
    </source>
</evidence>
<dbReference type="PANTHER" id="PTHR31499:SF80">
    <property type="entry name" value="HTH MYB-TYPE DOMAIN-CONTAINING PROTEIN"/>
    <property type="match status" value="1"/>
</dbReference>
<keyword evidence="4" id="KW-0175">Coiled coil</keyword>
<dbReference type="InterPro" id="IPR001005">
    <property type="entry name" value="SANT/Myb"/>
</dbReference>
<keyword evidence="3" id="KW-0805">Transcription regulation</keyword>
<dbReference type="Proteomes" id="UP000824890">
    <property type="component" value="Unassembled WGS sequence"/>
</dbReference>
<feature type="compositionally biased region" description="Basic residues" evidence="7">
    <location>
        <begin position="348"/>
        <end position="357"/>
    </location>
</feature>
<dbReference type="Pfam" id="PF14379">
    <property type="entry name" value="Myb_CC_LHEQLE"/>
    <property type="match status" value="1"/>
</dbReference>
<gene>
    <name evidence="9" type="ORF">HID58_073821</name>
</gene>
<comment type="similarity">
    <text evidence="2">Belongs to the MYB-CC family.</text>
</comment>
<keyword evidence="6" id="KW-0539">Nucleus</keyword>
<evidence type="ECO:0000256" key="6">
    <source>
        <dbReference type="ARBA" id="ARBA00023242"/>
    </source>
</evidence>
<dbReference type="InterPro" id="IPR011990">
    <property type="entry name" value="TPR-like_helical_dom_sf"/>
</dbReference>
<reference evidence="9 10" key="1">
    <citation type="submission" date="2021-05" db="EMBL/GenBank/DDBJ databases">
        <title>Genome Assembly of Synthetic Allotetraploid Brassica napus Reveals Homoeologous Exchanges between Subgenomes.</title>
        <authorList>
            <person name="Davis J.T."/>
        </authorList>
    </citation>
    <scope>NUCLEOTIDE SEQUENCE [LARGE SCALE GENOMIC DNA]</scope>
    <source>
        <strain evidence="10">cv. Da-Ae</strain>
        <tissue evidence="9">Seedling</tissue>
    </source>
</reference>
<accession>A0ABQ7YF40</accession>
<evidence type="ECO:0000256" key="2">
    <source>
        <dbReference type="ARBA" id="ARBA00006783"/>
    </source>
</evidence>
<dbReference type="InterPro" id="IPR009057">
    <property type="entry name" value="Homeodomain-like_sf"/>
</dbReference>
<dbReference type="PANTHER" id="PTHR31499">
    <property type="entry name" value="MYB FAMILY TRANSCRIPTION FACTOR PHL11"/>
    <property type="match status" value="1"/>
</dbReference>
<feature type="compositionally biased region" description="Basic and acidic residues" evidence="7">
    <location>
        <begin position="358"/>
        <end position="384"/>
    </location>
</feature>
<name>A0ABQ7YF40_BRANA</name>
<evidence type="ECO:0000256" key="4">
    <source>
        <dbReference type="ARBA" id="ARBA00023054"/>
    </source>
</evidence>
<keyword evidence="5" id="KW-0804">Transcription</keyword>
<keyword evidence="10" id="KW-1185">Reference proteome</keyword>
<dbReference type="InterPro" id="IPR017930">
    <property type="entry name" value="Myb_dom"/>
</dbReference>
<dbReference type="EMBL" id="JAGKQM010000017">
    <property type="protein sequence ID" value="KAH0866799.1"/>
    <property type="molecule type" value="Genomic_DNA"/>
</dbReference>
<dbReference type="NCBIfam" id="TIGR01557">
    <property type="entry name" value="myb_SHAQKYF"/>
    <property type="match status" value="1"/>
</dbReference>
<feature type="region of interest" description="Disordered" evidence="7">
    <location>
        <begin position="331"/>
        <end position="401"/>
    </location>
</feature>
<comment type="subcellular location">
    <subcellularLocation>
        <location evidence="1">Nucleus</location>
    </subcellularLocation>
</comment>
<feature type="domain" description="HTH myb-type" evidence="8">
    <location>
        <begin position="197"/>
        <end position="257"/>
    </location>
</feature>
<evidence type="ECO:0000256" key="5">
    <source>
        <dbReference type="ARBA" id="ARBA00023163"/>
    </source>
</evidence>
<comment type="caution">
    <text evidence="9">The sequence shown here is derived from an EMBL/GenBank/DDBJ whole genome shotgun (WGS) entry which is preliminary data.</text>
</comment>